<evidence type="ECO:0000313" key="2">
    <source>
        <dbReference type="EMBL" id="MFC5884504.1"/>
    </source>
</evidence>
<dbReference type="RefSeq" id="WP_313763606.1">
    <property type="nucleotide sequence ID" value="NZ_BAAAVH010000087.1"/>
</dbReference>
<feature type="compositionally biased region" description="Low complexity" evidence="1">
    <location>
        <begin position="51"/>
        <end position="81"/>
    </location>
</feature>
<keyword evidence="3" id="KW-1185">Reference proteome</keyword>
<proteinExistence type="predicted"/>
<gene>
    <name evidence="2" type="ORF">ACFP0N_05805</name>
</gene>
<dbReference type="EMBL" id="JBHSOD010000005">
    <property type="protein sequence ID" value="MFC5884504.1"/>
    <property type="molecule type" value="Genomic_DNA"/>
</dbReference>
<comment type="caution">
    <text evidence="2">The sequence shown here is derived from an EMBL/GenBank/DDBJ whole genome shotgun (WGS) entry which is preliminary data.</text>
</comment>
<protein>
    <submittedName>
        <fullName evidence="2">Uncharacterized protein</fullName>
    </submittedName>
</protein>
<sequence>MRIPFRHPLASHPARTVLGWRRDGRPIYPIAGGNGEGEGAGGTGETGQDGGSQTPPTSQTPTPPAGTGRPASPAAAGAGDDQAATIARLQKELASVRDEAAKARIAKQTAADAATTDLTQKLAKALGLVPDTTPPDPAELTKQIETQTGRIGHLEQQLRARQVELAVHARATALQTKPDALLDSRAFAKAIGDLDPAAGDFTAQLDAAIKAAADSNPNFRSVPQAGRSGADLTGGTGEATKQRPTTLGAAISGHYQT</sequence>
<evidence type="ECO:0000313" key="3">
    <source>
        <dbReference type="Proteomes" id="UP001596067"/>
    </source>
</evidence>
<feature type="region of interest" description="Disordered" evidence="1">
    <location>
        <begin position="23"/>
        <end position="81"/>
    </location>
</feature>
<feature type="compositionally biased region" description="Gly residues" evidence="1">
    <location>
        <begin position="32"/>
        <end position="50"/>
    </location>
</feature>
<accession>A0ABW1ERT2</accession>
<name>A0ABW1ERT2_9ACTN</name>
<organism evidence="2 3">
    <name type="scientific">Kitasatospora aburaviensis</name>
    <dbReference type="NCBI Taxonomy" id="67265"/>
    <lineage>
        <taxon>Bacteria</taxon>
        <taxon>Bacillati</taxon>
        <taxon>Actinomycetota</taxon>
        <taxon>Actinomycetes</taxon>
        <taxon>Kitasatosporales</taxon>
        <taxon>Streptomycetaceae</taxon>
        <taxon>Kitasatospora</taxon>
    </lineage>
</organism>
<feature type="region of interest" description="Disordered" evidence="1">
    <location>
        <begin position="216"/>
        <end position="257"/>
    </location>
</feature>
<reference evidence="3" key="1">
    <citation type="journal article" date="2019" name="Int. J. Syst. Evol. Microbiol.">
        <title>The Global Catalogue of Microorganisms (GCM) 10K type strain sequencing project: providing services to taxonomists for standard genome sequencing and annotation.</title>
        <authorList>
            <consortium name="The Broad Institute Genomics Platform"/>
            <consortium name="The Broad Institute Genome Sequencing Center for Infectious Disease"/>
            <person name="Wu L."/>
            <person name="Ma J."/>
        </authorList>
    </citation>
    <scope>NUCLEOTIDE SEQUENCE [LARGE SCALE GENOMIC DNA]</scope>
    <source>
        <strain evidence="3">CGMCC 4.1469</strain>
    </source>
</reference>
<dbReference type="Proteomes" id="UP001596067">
    <property type="component" value="Unassembled WGS sequence"/>
</dbReference>
<evidence type="ECO:0000256" key="1">
    <source>
        <dbReference type="SAM" id="MobiDB-lite"/>
    </source>
</evidence>